<protein>
    <submittedName>
        <fullName evidence="1">Uncharacterized protein</fullName>
    </submittedName>
</protein>
<dbReference type="AlphaFoldDB" id="A0A1X6N2Q0"/>
<evidence type="ECO:0000313" key="1">
    <source>
        <dbReference type="EMBL" id="OSX62746.1"/>
    </source>
</evidence>
<keyword evidence="2" id="KW-1185">Reference proteome</keyword>
<name>A0A1X6N2Q0_9APHY</name>
<dbReference type="RefSeq" id="XP_024339540.1">
    <property type="nucleotide sequence ID" value="XM_024480737.1"/>
</dbReference>
<sequence>MAETCENRYSINGQRPRVFIEYDIPRGVFVATANIGLFVDRAPSMQIMHVPTLGTQSEPSGAAVLNLFEYGDPVRNDESDKFA</sequence>
<evidence type="ECO:0000313" key="2">
    <source>
        <dbReference type="Proteomes" id="UP000194127"/>
    </source>
</evidence>
<gene>
    <name evidence="1" type="ORF">POSPLADRAFT_1056112</name>
</gene>
<dbReference type="Proteomes" id="UP000194127">
    <property type="component" value="Unassembled WGS sequence"/>
</dbReference>
<reference evidence="1 2" key="1">
    <citation type="submission" date="2017-04" db="EMBL/GenBank/DDBJ databases">
        <title>Genome Sequence of the Model Brown-Rot Fungus Postia placenta SB12.</title>
        <authorList>
            <consortium name="DOE Joint Genome Institute"/>
            <person name="Gaskell J."/>
            <person name="Kersten P."/>
            <person name="Larrondo L.F."/>
            <person name="Canessa P."/>
            <person name="Martinez D."/>
            <person name="Hibbett D."/>
            <person name="Schmoll M."/>
            <person name="Kubicek C.P."/>
            <person name="Martinez A.T."/>
            <person name="Yadav J."/>
            <person name="Master E."/>
            <person name="Magnuson J.K."/>
            <person name="James T."/>
            <person name="Yaver D."/>
            <person name="Berka R."/>
            <person name="Labutti K."/>
            <person name="Lipzen A."/>
            <person name="Aerts A."/>
            <person name="Barry K."/>
            <person name="Henrissat B."/>
            <person name="Blanchette R."/>
            <person name="Grigoriev I."/>
            <person name="Cullen D."/>
        </authorList>
    </citation>
    <scope>NUCLEOTIDE SEQUENCE [LARGE SCALE GENOMIC DNA]</scope>
    <source>
        <strain evidence="1 2">MAD-698-R-SB12</strain>
    </source>
</reference>
<accession>A0A1X6N2Q0</accession>
<dbReference type="GeneID" id="36325687"/>
<organism evidence="1 2">
    <name type="scientific">Postia placenta MAD-698-R-SB12</name>
    <dbReference type="NCBI Taxonomy" id="670580"/>
    <lineage>
        <taxon>Eukaryota</taxon>
        <taxon>Fungi</taxon>
        <taxon>Dikarya</taxon>
        <taxon>Basidiomycota</taxon>
        <taxon>Agaricomycotina</taxon>
        <taxon>Agaricomycetes</taxon>
        <taxon>Polyporales</taxon>
        <taxon>Adustoporiaceae</taxon>
        <taxon>Rhodonia</taxon>
    </lineage>
</organism>
<dbReference type="EMBL" id="KZ110596">
    <property type="protein sequence ID" value="OSX62746.1"/>
    <property type="molecule type" value="Genomic_DNA"/>
</dbReference>
<proteinExistence type="predicted"/>